<dbReference type="PANTHER" id="PTHR31145">
    <property type="entry name" value="INTEGRAL MEMBRANE PROTEIN (AFU_ORTHOLOGUE AFUA_7G01610)"/>
    <property type="match status" value="1"/>
</dbReference>
<feature type="region of interest" description="Disordered" evidence="7">
    <location>
        <begin position="814"/>
        <end position="833"/>
    </location>
</feature>
<dbReference type="GO" id="GO:0009272">
    <property type="term" value="P:fungal-type cell wall biogenesis"/>
    <property type="evidence" value="ECO:0007669"/>
    <property type="project" value="TreeGrafter"/>
</dbReference>
<proteinExistence type="inferred from homology"/>
<evidence type="ECO:0000256" key="2">
    <source>
        <dbReference type="ARBA" id="ARBA00010642"/>
    </source>
</evidence>
<name>A0A0D1Y3V3_9PEZI</name>
<keyword evidence="3 8" id="KW-0812">Transmembrane</keyword>
<dbReference type="InterPro" id="IPR040241">
    <property type="entry name" value="TRP_Flc/Pkd2-like"/>
</dbReference>
<dbReference type="AlphaFoldDB" id="A0A0D1Y3V3"/>
<evidence type="ECO:0000256" key="6">
    <source>
        <dbReference type="ARBA" id="ARBA00023136"/>
    </source>
</evidence>
<feature type="compositionally biased region" description="Polar residues" evidence="7">
    <location>
        <begin position="934"/>
        <end position="955"/>
    </location>
</feature>
<accession>A0A0D1Y3V3</accession>
<feature type="region of interest" description="Disordered" evidence="7">
    <location>
        <begin position="910"/>
        <end position="1007"/>
    </location>
</feature>
<evidence type="ECO:0000256" key="1">
    <source>
        <dbReference type="ARBA" id="ARBA00004141"/>
    </source>
</evidence>
<dbReference type="InParanoid" id="A0A0D1Y3V3"/>
<keyword evidence="5 8" id="KW-1133">Transmembrane helix</keyword>
<keyword evidence="4 9" id="KW-0732">Signal</keyword>
<feature type="transmembrane region" description="Helical" evidence="8">
    <location>
        <begin position="430"/>
        <end position="455"/>
    </location>
</feature>
<evidence type="ECO:0000256" key="8">
    <source>
        <dbReference type="SAM" id="Phobius"/>
    </source>
</evidence>
<dbReference type="GO" id="GO:0055085">
    <property type="term" value="P:transmembrane transport"/>
    <property type="evidence" value="ECO:0007669"/>
    <property type="project" value="TreeGrafter"/>
</dbReference>
<dbReference type="HOGENOM" id="CLU_009253_0_0_1"/>
<feature type="compositionally biased region" description="Polar residues" evidence="7">
    <location>
        <begin position="963"/>
        <end position="976"/>
    </location>
</feature>
<protein>
    <recommendedName>
        <fullName evidence="10">ML-like domain-containing protein</fullName>
    </recommendedName>
</protein>
<feature type="compositionally biased region" description="Pro residues" evidence="7">
    <location>
        <begin position="746"/>
        <end position="756"/>
    </location>
</feature>
<evidence type="ECO:0000256" key="7">
    <source>
        <dbReference type="SAM" id="MobiDB-lite"/>
    </source>
</evidence>
<evidence type="ECO:0000256" key="5">
    <source>
        <dbReference type="ARBA" id="ARBA00022989"/>
    </source>
</evidence>
<feature type="transmembrane region" description="Helical" evidence="8">
    <location>
        <begin position="194"/>
        <end position="216"/>
    </location>
</feature>
<gene>
    <name evidence="11" type="ORF">PV09_00474</name>
</gene>
<feature type="chain" id="PRO_5002251677" description="ML-like domain-containing protein" evidence="9">
    <location>
        <begin position="26"/>
        <end position="1007"/>
    </location>
</feature>
<dbReference type="RefSeq" id="XP_016219475.1">
    <property type="nucleotide sequence ID" value="XM_016353218.1"/>
</dbReference>
<dbReference type="OrthoDB" id="5377623at2759"/>
<feature type="domain" description="ML-like" evidence="10">
    <location>
        <begin position="49"/>
        <end position="190"/>
    </location>
</feature>
<evidence type="ECO:0000313" key="12">
    <source>
        <dbReference type="Proteomes" id="UP000053259"/>
    </source>
</evidence>
<evidence type="ECO:0000313" key="11">
    <source>
        <dbReference type="EMBL" id="KIW09606.1"/>
    </source>
</evidence>
<evidence type="ECO:0000256" key="9">
    <source>
        <dbReference type="SAM" id="SignalP"/>
    </source>
</evidence>
<dbReference type="SMART" id="SM01320">
    <property type="entry name" value="TRP_N"/>
    <property type="match status" value="1"/>
</dbReference>
<dbReference type="STRING" id="253628.A0A0D1Y3V3"/>
<feature type="transmembrane region" description="Helical" evidence="8">
    <location>
        <begin position="461"/>
        <end position="489"/>
    </location>
</feature>
<feature type="compositionally biased region" description="Low complexity" evidence="7">
    <location>
        <begin position="920"/>
        <end position="933"/>
    </location>
</feature>
<dbReference type="PANTHER" id="PTHR31145:SF7">
    <property type="entry name" value="TRP-LIKE ION CHANNEL"/>
    <property type="match status" value="1"/>
</dbReference>
<feature type="region of interest" description="Disordered" evidence="7">
    <location>
        <begin position="858"/>
        <end position="881"/>
    </location>
</feature>
<sequence>MALSCMARPLVALVLYLALLPVALSTTTEYITYQDNNGQKIYLADNRKPALYTGNFGSCLGESLIDVTRFDASYYHDNMTIIFDIQGSTNLTRDAVMIYIGVFAYGETRFELPFDPCKANIYSMCPVRHNVSITASGQIPLAQSDIAMIPNIAYSIPDFEGQAILRIFSNTTQSEIACYSAVVTNGATFSQPKAIGSILGIFAFIAVVASFVTAIYGSDVVTMRMHYAHSLSVLVVFSVYQHIFFTGALSMNWPSVLPAFWSNYAWAAGIINTKSMQESFNKLTSNHRGNTSMLGAAGTDTWASDVGGGYDIHQIYKRALSYSAPTLSRTIENMLAKRASSGNDNVTATKYMGHLVPAGLSLPGNYSGFPGTLYPEEIPASNAFLTGFVWFLILILVVGGGVLIFKCGLEVLYQFKLMKTERFNYFRKHYWGYLAVAIARTCFIAFFSMMFYTIFQFSYGGATAVLAIAAVVFVIFFAGIFGIVGYACYYKLRFDTWDSIRARYERITVLGFIPWYRTGDFSTRNAPASADTAPTEEKKLGVDGNLAASDDKISTSPNSTWTTHHSEFHKSVHDDEDFTKKFGWLASRHRKSKWWFFAAWTVYEFVRACFFAGASGYAMVQVFGLLVVEFIAFMVIIRIRPFEGQRLNVLMVYLLGFSKVSTVALSAAFDVTFNIGRITTTAIGIVIIVIQGIVTIVLMICIVLSAITSYFSVMRYREEIRPKKWNPYRERYFKHLDRAVRDRPRTPPPALPTPPPEEPKGPYFSVNSVRRAPKIEDEDPEFLAEIARDPRLSVEPVDTTVSVENTEAFYRNHPAASGSRMSRAMSTSSRRSTTGLPYAARVHRGSWSTRDFSEFTDGFNGVDGTTTPRRENDPFRPASRQYPLLNTRISYDNLSKPVTAGAQLRNAQYAEDMGRSSTGSPNHHSSPASPSISRTGSLRESTPIETTTQHISPSRESAKPSLTPINTAITRSIENMSPSSSPRTPPRTRSRLQKHRQGESIDEVNEG</sequence>
<evidence type="ECO:0000259" key="10">
    <source>
        <dbReference type="SMART" id="SM01320"/>
    </source>
</evidence>
<organism evidence="11 12">
    <name type="scientific">Verruconis gallopava</name>
    <dbReference type="NCBI Taxonomy" id="253628"/>
    <lineage>
        <taxon>Eukaryota</taxon>
        <taxon>Fungi</taxon>
        <taxon>Dikarya</taxon>
        <taxon>Ascomycota</taxon>
        <taxon>Pezizomycotina</taxon>
        <taxon>Dothideomycetes</taxon>
        <taxon>Pleosporomycetidae</taxon>
        <taxon>Venturiales</taxon>
        <taxon>Sympoventuriaceae</taxon>
        <taxon>Verruconis</taxon>
    </lineage>
</organism>
<reference evidence="11 12" key="1">
    <citation type="submission" date="2015-01" db="EMBL/GenBank/DDBJ databases">
        <title>The Genome Sequence of Ochroconis gallopava CBS43764.</title>
        <authorList>
            <consortium name="The Broad Institute Genomics Platform"/>
            <person name="Cuomo C."/>
            <person name="de Hoog S."/>
            <person name="Gorbushina A."/>
            <person name="Stielow B."/>
            <person name="Teixiera M."/>
            <person name="Abouelleil A."/>
            <person name="Chapman S.B."/>
            <person name="Priest M."/>
            <person name="Young S.K."/>
            <person name="Wortman J."/>
            <person name="Nusbaum C."/>
            <person name="Birren B."/>
        </authorList>
    </citation>
    <scope>NUCLEOTIDE SEQUENCE [LARGE SCALE GENOMIC DNA]</scope>
    <source>
        <strain evidence="11 12">CBS 43764</strain>
    </source>
</reference>
<keyword evidence="12" id="KW-1185">Reference proteome</keyword>
<dbReference type="VEuPathDB" id="FungiDB:PV09_00474"/>
<dbReference type="Pfam" id="PF06011">
    <property type="entry name" value="TRP"/>
    <property type="match status" value="1"/>
</dbReference>
<feature type="transmembrane region" description="Helical" evidence="8">
    <location>
        <begin position="649"/>
        <end position="669"/>
    </location>
</feature>
<dbReference type="InterPro" id="IPR010308">
    <property type="entry name" value="TRP_C"/>
</dbReference>
<keyword evidence="6 8" id="KW-0472">Membrane</keyword>
<dbReference type="Pfam" id="PF14558">
    <property type="entry name" value="TRP_N"/>
    <property type="match status" value="1"/>
</dbReference>
<feature type="compositionally biased region" description="Basic residues" evidence="7">
    <location>
        <begin position="986"/>
        <end position="995"/>
    </location>
</feature>
<feature type="transmembrane region" description="Helical" evidence="8">
    <location>
        <begin position="681"/>
        <end position="713"/>
    </location>
</feature>
<dbReference type="GO" id="GO:0016020">
    <property type="term" value="C:membrane"/>
    <property type="evidence" value="ECO:0007669"/>
    <property type="project" value="UniProtKB-SubCell"/>
</dbReference>
<dbReference type="EMBL" id="KN847529">
    <property type="protein sequence ID" value="KIW09606.1"/>
    <property type="molecule type" value="Genomic_DNA"/>
</dbReference>
<dbReference type="GeneID" id="27308447"/>
<feature type="signal peptide" evidence="9">
    <location>
        <begin position="1"/>
        <end position="25"/>
    </location>
</feature>
<comment type="subcellular location">
    <subcellularLocation>
        <location evidence="1">Membrane</location>
        <topology evidence="1">Multi-pass membrane protein</topology>
    </subcellularLocation>
</comment>
<feature type="region of interest" description="Disordered" evidence="7">
    <location>
        <begin position="739"/>
        <end position="763"/>
    </location>
</feature>
<feature type="transmembrane region" description="Helical" evidence="8">
    <location>
        <begin position="388"/>
        <end position="409"/>
    </location>
</feature>
<evidence type="ECO:0000256" key="4">
    <source>
        <dbReference type="ARBA" id="ARBA00022729"/>
    </source>
</evidence>
<evidence type="ECO:0000256" key="3">
    <source>
        <dbReference type="ARBA" id="ARBA00022692"/>
    </source>
</evidence>
<feature type="transmembrane region" description="Helical" evidence="8">
    <location>
        <begin position="619"/>
        <end position="637"/>
    </location>
</feature>
<feature type="transmembrane region" description="Helical" evidence="8">
    <location>
        <begin position="228"/>
        <end position="251"/>
    </location>
</feature>
<dbReference type="Proteomes" id="UP000053259">
    <property type="component" value="Unassembled WGS sequence"/>
</dbReference>
<comment type="similarity">
    <text evidence="2">Belongs to the transient receptor potential (TRP) ion channel family.</text>
</comment>
<feature type="compositionally biased region" description="Low complexity" evidence="7">
    <location>
        <begin position="815"/>
        <end position="833"/>
    </location>
</feature>
<dbReference type="InterPro" id="IPR032800">
    <property type="entry name" value="TRP_N"/>
</dbReference>